<gene>
    <name evidence="2" type="ORF">GCM10007276_33540</name>
</gene>
<sequence>MPGTKETREEREKRELDEELDRQLEQSFPASDPPKLTRNPHLDEKKPDRDNDAGR</sequence>
<name>A0A8J3E0B0_9RHOB</name>
<proteinExistence type="predicted"/>
<dbReference type="AlphaFoldDB" id="A0A8J3E0B0"/>
<feature type="compositionally biased region" description="Basic and acidic residues" evidence="1">
    <location>
        <begin position="1"/>
        <end position="24"/>
    </location>
</feature>
<protein>
    <submittedName>
        <fullName evidence="2">Uncharacterized protein</fullName>
    </submittedName>
</protein>
<organism evidence="2 3">
    <name type="scientific">Agaricicola taiwanensis</name>
    <dbReference type="NCBI Taxonomy" id="591372"/>
    <lineage>
        <taxon>Bacteria</taxon>
        <taxon>Pseudomonadati</taxon>
        <taxon>Pseudomonadota</taxon>
        <taxon>Alphaproteobacteria</taxon>
        <taxon>Rhodobacterales</taxon>
        <taxon>Paracoccaceae</taxon>
        <taxon>Agaricicola</taxon>
    </lineage>
</organism>
<dbReference type="EMBL" id="BMCP01000007">
    <property type="protein sequence ID" value="GGE53766.1"/>
    <property type="molecule type" value="Genomic_DNA"/>
</dbReference>
<comment type="caution">
    <text evidence="2">The sequence shown here is derived from an EMBL/GenBank/DDBJ whole genome shotgun (WGS) entry which is preliminary data.</text>
</comment>
<keyword evidence="3" id="KW-1185">Reference proteome</keyword>
<feature type="region of interest" description="Disordered" evidence="1">
    <location>
        <begin position="1"/>
        <end position="55"/>
    </location>
</feature>
<evidence type="ECO:0000313" key="2">
    <source>
        <dbReference type="EMBL" id="GGE53766.1"/>
    </source>
</evidence>
<reference evidence="2" key="2">
    <citation type="submission" date="2020-09" db="EMBL/GenBank/DDBJ databases">
        <authorList>
            <person name="Sun Q."/>
            <person name="Sedlacek I."/>
        </authorList>
    </citation>
    <scope>NUCLEOTIDE SEQUENCE</scope>
    <source>
        <strain evidence="2">CCM 7684</strain>
    </source>
</reference>
<evidence type="ECO:0000313" key="3">
    <source>
        <dbReference type="Proteomes" id="UP000602745"/>
    </source>
</evidence>
<dbReference type="RefSeq" id="WP_188410984.1">
    <property type="nucleotide sequence ID" value="NZ_BMCP01000007.1"/>
</dbReference>
<reference evidence="2" key="1">
    <citation type="journal article" date="2014" name="Int. J. Syst. Evol. Microbiol.">
        <title>Complete genome sequence of Corynebacterium casei LMG S-19264T (=DSM 44701T), isolated from a smear-ripened cheese.</title>
        <authorList>
            <consortium name="US DOE Joint Genome Institute (JGI-PGF)"/>
            <person name="Walter F."/>
            <person name="Albersmeier A."/>
            <person name="Kalinowski J."/>
            <person name="Ruckert C."/>
        </authorList>
    </citation>
    <scope>NUCLEOTIDE SEQUENCE</scope>
    <source>
        <strain evidence="2">CCM 7684</strain>
    </source>
</reference>
<evidence type="ECO:0000256" key="1">
    <source>
        <dbReference type="SAM" id="MobiDB-lite"/>
    </source>
</evidence>
<dbReference type="Proteomes" id="UP000602745">
    <property type="component" value="Unassembled WGS sequence"/>
</dbReference>
<accession>A0A8J3E0B0</accession>
<feature type="compositionally biased region" description="Basic and acidic residues" evidence="1">
    <location>
        <begin position="40"/>
        <end position="55"/>
    </location>
</feature>